<dbReference type="InterPro" id="IPR008979">
    <property type="entry name" value="Galactose-bd-like_sf"/>
</dbReference>
<dbReference type="PANTHER" id="PTHR12143">
    <property type="entry name" value="PEPTIDE N-GLYCANASE PNGASE -RELATED"/>
    <property type="match status" value="1"/>
</dbReference>
<dbReference type="Gene3D" id="2.60.120.260">
    <property type="entry name" value="Galactose-binding domain-like"/>
    <property type="match status" value="1"/>
</dbReference>
<feature type="compositionally biased region" description="Low complexity" evidence="1">
    <location>
        <begin position="35"/>
        <end position="49"/>
    </location>
</feature>
<keyword evidence="2" id="KW-0732">Signal</keyword>
<dbReference type="InterPro" id="IPR014718">
    <property type="entry name" value="GH-type_carb-bd"/>
</dbReference>
<evidence type="ECO:0000259" key="3">
    <source>
        <dbReference type="PROSITE" id="PS50022"/>
    </source>
</evidence>
<evidence type="ECO:0000313" key="4">
    <source>
        <dbReference type="EMBL" id="MFI5679383.1"/>
    </source>
</evidence>
<evidence type="ECO:0000256" key="1">
    <source>
        <dbReference type="SAM" id="MobiDB-lite"/>
    </source>
</evidence>
<dbReference type="InterPro" id="IPR006311">
    <property type="entry name" value="TAT_signal"/>
</dbReference>
<feature type="signal peptide" evidence="2">
    <location>
        <begin position="1"/>
        <end position="39"/>
    </location>
</feature>
<comment type="caution">
    <text evidence="4">The sequence shown here is derived from an EMBL/GenBank/DDBJ whole genome shotgun (WGS) entry which is preliminary data.</text>
</comment>
<organism evidence="4 5">
    <name type="scientific">Streptomyces cellulosae</name>
    <dbReference type="NCBI Taxonomy" id="1968"/>
    <lineage>
        <taxon>Bacteria</taxon>
        <taxon>Bacillati</taxon>
        <taxon>Actinomycetota</taxon>
        <taxon>Actinomycetes</taxon>
        <taxon>Kitasatosporales</taxon>
        <taxon>Streptomycetaceae</taxon>
        <taxon>Streptomyces</taxon>
    </lineage>
</organism>
<dbReference type="InterPro" id="IPR008928">
    <property type="entry name" value="6-hairpin_glycosidase_sf"/>
</dbReference>
<keyword evidence="5" id="KW-1185">Reference proteome</keyword>
<dbReference type="Pfam" id="PF00754">
    <property type="entry name" value="F5_F8_type_C"/>
    <property type="match status" value="1"/>
</dbReference>
<dbReference type="InterPro" id="IPR005887">
    <property type="entry name" value="GH92_a_mannosidase_put"/>
</dbReference>
<dbReference type="InterPro" id="IPR050883">
    <property type="entry name" value="PNGase"/>
</dbReference>
<dbReference type="Gene3D" id="3.30.2080.10">
    <property type="entry name" value="GH92 mannosidase domain"/>
    <property type="match status" value="1"/>
</dbReference>
<sequence length="915" mass="99073">MSSHRTRPRPTPPTRVVLLLVALLAALVTPLGTANPAAAAPADTSAGSNVDQVNPFIGTTGSSSTEYGGMIPSTAPPFGMTRWSPMTRENYVSRLPYHLGDPKITGFIGTHQPAIWMGDSGYVVGMPGVGAVKTAAADRGLPYSHSDETASPELYTVNMHPAAGQTLRAELTATSRVGVQRLTYPQGTAANYVVQATRSGVTGGVHIDPARREISGYNPDRQDSNLGPFKASGFKGYFVARFDTSFAGYGTATGATQYDRQSDRTDQDVSGYVRFPAGTVDVTVRIATSFISVDQARAGLDKEVPDRQTFDATVARTRAAWADKLDRVDIDGATPDQRAVFYTAMYHALQYPSEMSEYGRYYSAYDDKVHKGVSYTGYSLWDTFRAQNAFLTLFAPERVNGMVTSMLQDYQQGGWLPLWKNLTETNIMEGTNADSVIAEDIAKGFHGFDLDLAYQAVRKDAMTPPDDDTTLWYGDRQEGTPVEARAGLTTYLKNGWVAADRTAEAGARTLDFAYEDWAVAQVARAAGKTSDAAYFLERSKNYRNQYNAATGFMQARNLDGTWADGAWTEGDQWVYTNDVLHDVPGLIALKGGDSAFASWLDTYFAGGHNNQTNEPSHHIPYLYDYAGRPWRTQQLVRQIADANYHNTPDGLSGNEDAGQMSAWYLFSAMGFYPVNPASGQYTVGSPFFDKVTLRLPGTDRPLVISAPRAASRPYVQALSLNGKRITKPFLSQADLTGGGRLDFTMNAAPQAWSASTTPPPPATNLARSKPVEMTDGTPAVGWGKPTENGVDGDPSTEAQSTSGAPWSLRVDLGTATTVGRVVLNPDWENYPVNYDIKVSDDGATWTTVATDTSAGGTATCSAYGVTVCGQVHSYTFPPTKARYVQLSVNSWASARTGAPADGYGWALREFEVYAR</sequence>
<feature type="compositionally biased region" description="Low complexity" evidence="1">
    <location>
        <begin position="58"/>
        <end position="69"/>
    </location>
</feature>
<dbReference type="InterPro" id="IPR000421">
    <property type="entry name" value="FA58C"/>
</dbReference>
<accession>A0ABW7YDM2</accession>
<dbReference type="PANTHER" id="PTHR12143:SF43">
    <property type="entry name" value="PUTATIVE-RELATED"/>
    <property type="match status" value="1"/>
</dbReference>
<gene>
    <name evidence="4" type="ORF">ACIA8P_32915</name>
</gene>
<protein>
    <submittedName>
        <fullName evidence="4">GH92 family glycosyl hydrolase</fullName>
        <ecNumber evidence="4">3.2.1.-</ecNumber>
    </submittedName>
</protein>
<feature type="region of interest" description="Disordered" evidence="1">
    <location>
        <begin position="750"/>
        <end position="804"/>
    </location>
</feature>
<feature type="domain" description="F5/8 type C" evidence="3">
    <location>
        <begin position="733"/>
        <end position="905"/>
    </location>
</feature>
<dbReference type="PROSITE" id="PS51318">
    <property type="entry name" value="TAT"/>
    <property type="match status" value="1"/>
</dbReference>
<dbReference type="Pfam" id="PF17678">
    <property type="entry name" value="Glyco_hydro_92N"/>
    <property type="match status" value="1"/>
</dbReference>
<dbReference type="SUPFAM" id="SSF48208">
    <property type="entry name" value="Six-hairpin glycosidases"/>
    <property type="match status" value="1"/>
</dbReference>
<dbReference type="InterPro" id="IPR041371">
    <property type="entry name" value="GH92_N"/>
</dbReference>
<dbReference type="SUPFAM" id="SSF49785">
    <property type="entry name" value="Galactose-binding domain-like"/>
    <property type="match status" value="1"/>
</dbReference>
<keyword evidence="4" id="KW-0378">Hydrolase</keyword>
<proteinExistence type="predicted"/>
<dbReference type="Pfam" id="PF07971">
    <property type="entry name" value="Glyco_hydro_92"/>
    <property type="match status" value="1"/>
</dbReference>
<feature type="chain" id="PRO_5046834852" evidence="2">
    <location>
        <begin position="40"/>
        <end position="915"/>
    </location>
</feature>
<dbReference type="Gene3D" id="1.20.1050.60">
    <property type="entry name" value="alpha-1,2-mannosidase"/>
    <property type="match status" value="1"/>
</dbReference>
<dbReference type="Gene3D" id="1.20.1610.10">
    <property type="entry name" value="alpha-1,2-mannosidases domains"/>
    <property type="match status" value="1"/>
</dbReference>
<evidence type="ECO:0000313" key="5">
    <source>
        <dbReference type="Proteomes" id="UP001612415"/>
    </source>
</evidence>
<dbReference type="PROSITE" id="PS50022">
    <property type="entry name" value="FA58C_3"/>
    <property type="match status" value="1"/>
</dbReference>
<dbReference type="NCBIfam" id="TIGR01180">
    <property type="entry name" value="aman2_put"/>
    <property type="match status" value="1"/>
</dbReference>
<dbReference type="RefSeq" id="WP_398659865.1">
    <property type="nucleotide sequence ID" value="NZ_JBITDC010000015.1"/>
</dbReference>
<keyword evidence="4" id="KW-0326">Glycosidase</keyword>
<name>A0ABW7YDM2_STRCE</name>
<dbReference type="GO" id="GO:0016798">
    <property type="term" value="F:hydrolase activity, acting on glycosyl bonds"/>
    <property type="evidence" value="ECO:0007669"/>
    <property type="project" value="UniProtKB-KW"/>
</dbReference>
<dbReference type="Proteomes" id="UP001612415">
    <property type="component" value="Unassembled WGS sequence"/>
</dbReference>
<dbReference type="EC" id="3.2.1.-" evidence="4"/>
<dbReference type="Gene3D" id="2.70.98.10">
    <property type="match status" value="1"/>
</dbReference>
<feature type="region of interest" description="Disordered" evidence="1">
    <location>
        <begin position="35"/>
        <end position="70"/>
    </location>
</feature>
<reference evidence="4 5" key="1">
    <citation type="submission" date="2024-10" db="EMBL/GenBank/DDBJ databases">
        <title>The Natural Products Discovery Center: Release of the First 8490 Sequenced Strains for Exploring Actinobacteria Biosynthetic Diversity.</title>
        <authorList>
            <person name="Kalkreuter E."/>
            <person name="Kautsar S.A."/>
            <person name="Yang D."/>
            <person name="Bader C.D."/>
            <person name="Teijaro C.N."/>
            <person name="Fluegel L."/>
            <person name="Davis C.M."/>
            <person name="Simpson J.R."/>
            <person name="Lauterbach L."/>
            <person name="Steele A.D."/>
            <person name="Gui C."/>
            <person name="Meng S."/>
            <person name="Li G."/>
            <person name="Viehrig K."/>
            <person name="Ye F."/>
            <person name="Su P."/>
            <person name="Kiefer A.F."/>
            <person name="Nichols A."/>
            <person name="Cepeda A.J."/>
            <person name="Yan W."/>
            <person name="Fan B."/>
            <person name="Jiang Y."/>
            <person name="Adhikari A."/>
            <person name="Zheng C.-J."/>
            <person name="Schuster L."/>
            <person name="Cowan T.M."/>
            <person name="Smanski M.J."/>
            <person name="Chevrette M.G."/>
            <person name="De Carvalho L.P.S."/>
            <person name="Shen B."/>
        </authorList>
    </citation>
    <scope>NUCLEOTIDE SEQUENCE [LARGE SCALE GENOMIC DNA]</scope>
    <source>
        <strain evidence="4 5">NPDC051599</strain>
    </source>
</reference>
<dbReference type="InterPro" id="IPR012939">
    <property type="entry name" value="Glyco_hydro_92"/>
</dbReference>
<dbReference type="EMBL" id="JBITDC010000015">
    <property type="protein sequence ID" value="MFI5679383.1"/>
    <property type="molecule type" value="Genomic_DNA"/>
</dbReference>
<evidence type="ECO:0000256" key="2">
    <source>
        <dbReference type="SAM" id="SignalP"/>
    </source>
</evidence>